<keyword evidence="3" id="KW-0804">Transcription</keyword>
<dbReference type="Gene3D" id="1.10.10.60">
    <property type="entry name" value="Homeodomain-like"/>
    <property type="match status" value="2"/>
</dbReference>
<dbReference type="SUPFAM" id="SSF51215">
    <property type="entry name" value="Regulatory protein AraC"/>
    <property type="match status" value="1"/>
</dbReference>
<dbReference type="EMBL" id="AP019400">
    <property type="protein sequence ID" value="BBI31576.1"/>
    <property type="molecule type" value="Genomic_DNA"/>
</dbReference>
<dbReference type="Pfam" id="PF02311">
    <property type="entry name" value="AraC_binding"/>
    <property type="match status" value="1"/>
</dbReference>
<dbReference type="PANTHER" id="PTHR43280:SF28">
    <property type="entry name" value="HTH-TYPE TRANSCRIPTIONAL ACTIVATOR RHAS"/>
    <property type="match status" value="1"/>
</dbReference>
<feature type="domain" description="HTH araC/xylS-type" evidence="4">
    <location>
        <begin position="180"/>
        <end position="278"/>
    </location>
</feature>
<sequence length="280" mass="32477">MATYLNQVTFLECGGGSYVIHNWSAHHTHIDNQLHKHSFFEICYVMGGEGLYLDGDQEFRLKSGDLFLSRPQVWHRIYEGRSLYLIWISFELDESISDDHALENIRRLQYVDHFFIRNAAQLPSVLAWQSILMQAERQNGLNDILVPLANGFLIALINSFLFPDIPEHQTTHSNPQRILQQAKSFIQDNLSQPLQLKDVAHYLHISERQLSRLFHEHGTQTFVQYLKSERLHLAMELLANTNKSLKDIAIEIGFESIHYFTRVFTASLGTPPGKYRSLKR</sequence>
<evidence type="ECO:0000259" key="4">
    <source>
        <dbReference type="PROSITE" id="PS01124"/>
    </source>
</evidence>
<evidence type="ECO:0000313" key="5">
    <source>
        <dbReference type="EMBL" id="BBI31576.1"/>
    </source>
</evidence>
<dbReference type="GO" id="GO:0043565">
    <property type="term" value="F:sequence-specific DNA binding"/>
    <property type="evidence" value="ECO:0007669"/>
    <property type="project" value="InterPro"/>
</dbReference>
<protein>
    <submittedName>
        <fullName evidence="5">Putative HTH-type transcriptional regulator YfiF</fullName>
    </submittedName>
</protein>
<gene>
    <name evidence="5" type="primary">yfiF</name>
    <name evidence="5" type="ORF">KCTCHS21_09750</name>
</gene>
<dbReference type="PROSITE" id="PS01124">
    <property type="entry name" value="HTH_ARAC_FAMILY_2"/>
    <property type="match status" value="1"/>
</dbReference>
<proteinExistence type="predicted"/>
<dbReference type="InterPro" id="IPR018062">
    <property type="entry name" value="HTH_AraC-typ_CS"/>
</dbReference>
<dbReference type="KEGG" id="cohn:KCTCHS21_09750"/>
<keyword evidence="2" id="KW-0238">DNA-binding</keyword>
<dbReference type="PANTHER" id="PTHR43280">
    <property type="entry name" value="ARAC-FAMILY TRANSCRIPTIONAL REGULATOR"/>
    <property type="match status" value="1"/>
</dbReference>
<accession>A0A3T1D0G1</accession>
<dbReference type="InterPro" id="IPR037923">
    <property type="entry name" value="HTH-like"/>
</dbReference>
<organism evidence="5 6">
    <name type="scientific">Cohnella abietis</name>
    <dbReference type="NCBI Taxonomy" id="2507935"/>
    <lineage>
        <taxon>Bacteria</taxon>
        <taxon>Bacillati</taxon>
        <taxon>Bacillota</taxon>
        <taxon>Bacilli</taxon>
        <taxon>Bacillales</taxon>
        <taxon>Paenibacillaceae</taxon>
        <taxon>Cohnella</taxon>
    </lineage>
</organism>
<dbReference type="GO" id="GO:0003700">
    <property type="term" value="F:DNA-binding transcription factor activity"/>
    <property type="evidence" value="ECO:0007669"/>
    <property type="project" value="InterPro"/>
</dbReference>
<keyword evidence="6" id="KW-1185">Reference proteome</keyword>
<dbReference type="InterPro" id="IPR003313">
    <property type="entry name" value="AraC-bd"/>
</dbReference>
<evidence type="ECO:0000256" key="3">
    <source>
        <dbReference type="ARBA" id="ARBA00023163"/>
    </source>
</evidence>
<dbReference type="AlphaFoldDB" id="A0A3T1D0G1"/>
<dbReference type="Gene3D" id="2.60.120.10">
    <property type="entry name" value="Jelly Rolls"/>
    <property type="match status" value="1"/>
</dbReference>
<dbReference type="InterPro" id="IPR014710">
    <property type="entry name" value="RmlC-like_jellyroll"/>
</dbReference>
<evidence type="ECO:0000313" key="6">
    <source>
        <dbReference type="Proteomes" id="UP000289856"/>
    </source>
</evidence>
<reference evidence="5 6" key="1">
    <citation type="submission" date="2019-01" db="EMBL/GenBank/DDBJ databases">
        <title>Complete genome sequence of Cohnella hallensis HS21 isolated from Korean fir (Abies koreana) rhizospheric soil.</title>
        <authorList>
            <person name="Jiang L."/>
            <person name="Kang S.W."/>
            <person name="Kim S."/>
            <person name="Jung J."/>
            <person name="Kim C.Y."/>
            <person name="Kim D.H."/>
            <person name="Kim S.W."/>
            <person name="Lee J."/>
        </authorList>
    </citation>
    <scope>NUCLEOTIDE SEQUENCE [LARGE SCALE GENOMIC DNA]</scope>
    <source>
        <strain evidence="5 6">HS21</strain>
    </source>
</reference>
<dbReference type="InterPro" id="IPR009057">
    <property type="entry name" value="Homeodomain-like_sf"/>
</dbReference>
<dbReference type="PROSITE" id="PS00041">
    <property type="entry name" value="HTH_ARAC_FAMILY_1"/>
    <property type="match status" value="1"/>
</dbReference>
<dbReference type="SUPFAM" id="SSF46689">
    <property type="entry name" value="Homeodomain-like"/>
    <property type="match status" value="2"/>
</dbReference>
<dbReference type="PRINTS" id="PR00032">
    <property type="entry name" value="HTHARAC"/>
</dbReference>
<dbReference type="InterPro" id="IPR018060">
    <property type="entry name" value="HTH_AraC"/>
</dbReference>
<dbReference type="Proteomes" id="UP000289856">
    <property type="component" value="Chromosome"/>
</dbReference>
<name>A0A3T1D0G1_9BACL</name>
<dbReference type="Pfam" id="PF12833">
    <property type="entry name" value="HTH_18"/>
    <property type="match status" value="1"/>
</dbReference>
<dbReference type="SMART" id="SM00342">
    <property type="entry name" value="HTH_ARAC"/>
    <property type="match status" value="1"/>
</dbReference>
<evidence type="ECO:0000256" key="2">
    <source>
        <dbReference type="ARBA" id="ARBA00023125"/>
    </source>
</evidence>
<dbReference type="InterPro" id="IPR020449">
    <property type="entry name" value="Tscrpt_reg_AraC-type_HTH"/>
</dbReference>
<keyword evidence="1" id="KW-0805">Transcription regulation</keyword>
<evidence type="ECO:0000256" key="1">
    <source>
        <dbReference type="ARBA" id="ARBA00023015"/>
    </source>
</evidence>